<evidence type="ECO:0000313" key="2">
    <source>
        <dbReference type="Proteomes" id="UP001341840"/>
    </source>
</evidence>
<comment type="caution">
    <text evidence="1">The sequence shown here is derived from an EMBL/GenBank/DDBJ whole genome shotgun (WGS) entry which is preliminary data.</text>
</comment>
<dbReference type="Proteomes" id="UP001341840">
    <property type="component" value="Unassembled WGS sequence"/>
</dbReference>
<organism evidence="1 2">
    <name type="scientific">Stylosanthes scabra</name>
    <dbReference type="NCBI Taxonomy" id="79078"/>
    <lineage>
        <taxon>Eukaryota</taxon>
        <taxon>Viridiplantae</taxon>
        <taxon>Streptophyta</taxon>
        <taxon>Embryophyta</taxon>
        <taxon>Tracheophyta</taxon>
        <taxon>Spermatophyta</taxon>
        <taxon>Magnoliopsida</taxon>
        <taxon>eudicotyledons</taxon>
        <taxon>Gunneridae</taxon>
        <taxon>Pentapetalae</taxon>
        <taxon>rosids</taxon>
        <taxon>fabids</taxon>
        <taxon>Fabales</taxon>
        <taxon>Fabaceae</taxon>
        <taxon>Papilionoideae</taxon>
        <taxon>50 kb inversion clade</taxon>
        <taxon>dalbergioids sensu lato</taxon>
        <taxon>Dalbergieae</taxon>
        <taxon>Pterocarpus clade</taxon>
        <taxon>Stylosanthes</taxon>
    </lineage>
</organism>
<name>A0ABU6XLE9_9FABA</name>
<gene>
    <name evidence="1" type="ORF">PIB30_060125</name>
</gene>
<protein>
    <submittedName>
        <fullName evidence="1">Uncharacterized protein</fullName>
    </submittedName>
</protein>
<dbReference type="EMBL" id="JASCZI010211976">
    <property type="protein sequence ID" value="MED6197803.1"/>
    <property type="molecule type" value="Genomic_DNA"/>
</dbReference>
<reference evidence="1 2" key="1">
    <citation type="journal article" date="2023" name="Plants (Basel)">
        <title>Bridging the Gap: Combining Genomics and Transcriptomics Approaches to Understand Stylosanthes scabra, an Orphan Legume from the Brazilian Caatinga.</title>
        <authorList>
            <person name="Ferreira-Neto J.R.C."/>
            <person name="da Silva M.D."/>
            <person name="Binneck E."/>
            <person name="de Melo N.F."/>
            <person name="da Silva R.H."/>
            <person name="de Melo A.L.T.M."/>
            <person name="Pandolfi V."/>
            <person name="Bustamante F.O."/>
            <person name="Brasileiro-Vidal A.C."/>
            <person name="Benko-Iseppon A.M."/>
        </authorList>
    </citation>
    <scope>NUCLEOTIDE SEQUENCE [LARGE SCALE GENOMIC DNA]</scope>
    <source>
        <tissue evidence="1">Leaves</tissue>
    </source>
</reference>
<sequence length="103" mass="11366">MPPGEGVEDDVIDSIHGGLGKRELADGGAAKGMSVEEILNMMFTIDEEAYEFYKEFGKYHEAAIAYLEGQTEAKSMAMAVYNVTEDGMLGNLFWANGRSRLDY</sequence>
<accession>A0ABU6XLE9</accession>
<proteinExistence type="predicted"/>
<keyword evidence="2" id="KW-1185">Reference proteome</keyword>
<evidence type="ECO:0000313" key="1">
    <source>
        <dbReference type="EMBL" id="MED6197803.1"/>
    </source>
</evidence>